<name>A0ABV9QI59_9FIRM</name>
<comment type="caution">
    <text evidence="3">The sequence shown here is derived from an EMBL/GenBank/DDBJ whole genome shotgun (WGS) entry which is preliminary data.</text>
</comment>
<evidence type="ECO:0000256" key="1">
    <source>
        <dbReference type="SAM" id="Phobius"/>
    </source>
</evidence>
<reference evidence="4" key="1">
    <citation type="journal article" date="2019" name="Int. J. Syst. Evol. Microbiol.">
        <title>The Global Catalogue of Microorganisms (GCM) 10K type strain sequencing project: providing services to taxonomists for standard genome sequencing and annotation.</title>
        <authorList>
            <consortium name="The Broad Institute Genomics Platform"/>
            <consortium name="The Broad Institute Genome Sequencing Center for Infectious Disease"/>
            <person name="Wu L."/>
            <person name="Ma J."/>
        </authorList>
    </citation>
    <scope>NUCLEOTIDE SEQUENCE [LARGE SCALE GENOMIC DNA]</scope>
    <source>
        <strain evidence="4">CCUG 46385</strain>
    </source>
</reference>
<accession>A0ABV9QI59</accession>
<feature type="transmembrane region" description="Helical" evidence="1">
    <location>
        <begin position="12"/>
        <end position="32"/>
    </location>
</feature>
<keyword evidence="4" id="KW-1185">Reference proteome</keyword>
<dbReference type="Proteomes" id="UP001595916">
    <property type="component" value="Unassembled WGS sequence"/>
</dbReference>
<dbReference type="Pfam" id="PF07314">
    <property type="entry name" value="Lit"/>
    <property type="match status" value="1"/>
</dbReference>
<keyword evidence="1" id="KW-0812">Transmembrane</keyword>
<dbReference type="PANTHER" id="PTHR30399:SF1">
    <property type="entry name" value="UTP PYROPHOSPHATASE"/>
    <property type="match status" value="1"/>
</dbReference>
<gene>
    <name evidence="3" type="ORF">ACFO4R_02325</name>
</gene>
<dbReference type="InterPro" id="IPR053136">
    <property type="entry name" value="UTP_pyrophosphatase-like"/>
</dbReference>
<evidence type="ECO:0000259" key="2">
    <source>
        <dbReference type="Pfam" id="PF01863"/>
    </source>
</evidence>
<dbReference type="CDD" id="cd07344">
    <property type="entry name" value="M48_yhfN_like"/>
    <property type="match status" value="1"/>
</dbReference>
<dbReference type="Pfam" id="PF01863">
    <property type="entry name" value="YgjP-like"/>
    <property type="match status" value="1"/>
</dbReference>
<keyword evidence="1" id="KW-1133">Transmembrane helix</keyword>
<sequence>MSGCRQRNGNLITAVFLVLFLFSFAVVGTLHFKELYYLFAKKVSLAEVTGFSYEFIFRQYDVLIEYQSLFYTGSLVFPDLPMSEAGRIHFEEVKAVFWVIKVILILSCLVLPYLLRKARKEKDYGCFYLAGLLSLAIPVVLGGFISLNWETAFRVFHEIVFRNDLWIFDERTDPIILFLPDKFFMMEAVIIMGVIVLGSVFYFLLYRLLSRRNSIDCPARETSREMEGRQKVMLFGELYNVNLLPSYFEEKDVEIIEGEVAVRLRRRGDRRELEKKLRVWYRGEFEGYLRRRIPELIEELNYEGIPNVRWSVRSMKARWGSCMVHGDHILFNLYLVKAEKSYIDYVIVHELAHFLFPNHGKEFKAFLTAKMPDWRKRQEELNTGRIRMDIWQG</sequence>
<protein>
    <submittedName>
        <fullName evidence="3">TIGR01906 family membrane protein</fullName>
    </submittedName>
</protein>
<dbReference type="RefSeq" id="WP_379787378.1">
    <property type="nucleotide sequence ID" value="NZ_JBHSHL010000007.1"/>
</dbReference>
<organism evidence="3 4">
    <name type="scientific">Filifactor villosus</name>
    <dbReference type="NCBI Taxonomy" id="29374"/>
    <lineage>
        <taxon>Bacteria</taxon>
        <taxon>Bacillati</taxon>
        <taxon>Bacillota</taxon>
        <taxon>Clostridia</taxon>
        <taxon>Peptostreptococcales</taxon>
        <taxon>Filifactoraceae</taxon>
        <taxon>Filifactor</taxon>
    </lineage>
</organism>
<dbReference type="PANTHER" id="PTHR30399">
    <property type="entry name" value="UNCHARACTERIZED PROTEIN YGJP"/>
    <property type="match status" value="1"/>
</dbReference>
<evidence type="ECO:0000313" key="3">
    <source>
        <dbReference type="EMBL" id="MFC4803908.1"/>
    </source>
</evidence>
<evidence type="ECO:0000313" key="4">
    <source>
        <dbReference type="Proteomes" id="UP001595916"/>
    </source>
</evidence>
<feature type="transmembrane region" description="Helical" evidence="1">
    <location>
        <begin position="183"/>
        <end position="205"/>
    </location>
</feature>
<proteinExistence type="predicted"/>
<feature type="transmembrane region" description="Helical" evidence="1">
    <location>
        <begin position="127"/>
        <end position="147"/>
    </location>
</feature>
<feature type="domain" description="YgjP-like metallopeptidase" evidence="2">
    <location>
        <begin position="219"/>
        <end position="382"/>
    </location>
</feature>
<dbReference type="InterPro" id="IPR010178">
    <property type="entry name" value="Lit"/>
</dbReference>
<dbReference type="InterPro" id="IPR002725">
    <property type="entry name" value="YgjP-like_metallopeptidase"/>
</dbReference>
<dbReference type="EMBL" id="JBHSHL010000007">
    <property type="protein sequence ID" value="MFC4803908.1"/>
    <property type="molecule type" value="Genomic_DNA"/>
</dbReference>
<dbReference type="Gene3D" id="3.30.2010.10">
    <property type="entry name" value="Metalloproteases ('zincins'), catalytic domain"/>
    <property type="match status" value="1"/>
</dbReference>
<feature type="transmembrane region" description="Helical" evidence="1">
    <location>
        <begin position="95"/>
        <end position="115"/>
    </location>
</feature>
<keyword evidence="1" id="KW-0472">Membrane</keyword>
<dbReference type="NCBIfam" id="TIGR01906">
    <property type="entry name" value="integ_TIGR01906"/>
    <property type="match status" value="1"/>
</dbReference>